<gene>
    <name evidence="2" type="ORF">LJ739_07550</name>
</gene>
<feature type="transmembrane region" description="Helical" evidence="1">
    <location>
        <begin position="99"/>
        <end position="119"/>
    </location>
</feature>
<reference evidence="2 3" key="1">
    <citation type="submission" date="2021-10" db="EMBL/GenBank/DDBJ databases">
        <title>Draft genome of Aestuariibacter halophilus JC2043.</title>
        <authorList>
            <person name="Emsley S.A."/>
            <person name="Pfannmuller K.M."/>
            <person name="Ushijima B."/>
            <person name="Saw J.H."/>
            <person name="Videau P."/>
        </authorList>
    </citation>
    <scope>NUCLEOTIDE SEQUENCE [LARGE SCALE GENOMIC DNA]</scope>
    <source>
        <strain evidence="2 3">JC2043</strain>
    </source>
</reference>
<dbReference type="InterPro" id="IPR006750">
    <property type="entry name" value="YdcZ"/>
</dbReference>
<evidence type="ECO:0000313" key="3">
    <source>
        <dbReference type="Proteomes" id="UP001520878"/>
    </source>
</evidence>
<dbReference type="Proteomes" id="UP001520878">
    <property type="component" value="Unassembled WGS sequence"/>
</dbReference>
<dbReference type="Pfam" id="PF04657">
    <property type="entry name" value="DMT_YdcZ"/>
    <property type="match status" value="1"/>
</dbReference>
<dbReference type="RefSeq" id="WP_229158746.1">
    <property type="nucleotide sequence ID" value="NZ_JAJEWP010000001.1"/>
</dbReference>
<feature type="transmembrane region" description="Helical" evidence="1">
    <location>
        <begin position="68"/>
        <end position="87"/>
    </location>
</feature>
<name>A0ABS8G671_9ALTE</name>
<proteinExistence type="predicted"/>
<comment type="caution">
    <text evidence="2">The sequence shown here is derived from an EMBL/GenBank/DDBJ whole genome shotgun (WGS) entry which is preliminary data.</text>
</comment>
<keyword evidence="1" id="KW-1133">Transmembrane helix</keyword>
<sequence length="144" mass="15266">MTFALLAFIAGTLIAFQASVNSQLGVVLNNPTLATAVVFCLSATVSVLAVGVSGSDIPTLQHLRNVPWFLWLGGLMSALGVGLFYYLIPKMGVGLMMSYALTGQLLLAMLVSHFGWFGLPVLPLSPTRIVGLMAMITGIILINR</sequence>
<keyword evidence="3" id="KW-1185">Reference proteome</keyword>
<organism evidence="2 3">
    <name type="scientific">Fluctibacter halophilus</name>
    <dbReference type="NCBI Taxonomy" id="226011"/>
    <lineage>
        <taxon>Bacteria</taxon>
        <taxon>Pseudomonadati</taxon>
        <taxon>Pseudomonadota</taxon>
        <taxon>Gammaproteobacteria</taxon>
        <taxon>Alteromonadales</taxon>
        <taxon>Alteromonadaceae</taxon>
        <taxon>Fluctibacter</taxon>
    </lineage>
</organism>
<accession>A0ABS8G671</accession>
<dbReference type="PANTHER" id="PTHR34821:SF2">
    <property type="entry name" value="INNER MEMBRANE PROTEIN YDCZ"/>
    <property type="match status" value="1"/>
</dbReference>
<keyword evidence="1" id="KW-0472">Membrane</keyword>
<protein>
    <submittedName>
        <fullName evidence="2">DMT family transporter</fullName>
    </submittedName>
</protein>
<evidence type="ECO:0000313" key="2">
    <source>
        <dbReference type="EMBL" id="MCC2616092.1"/>
    </source>
</evidence>
<evidence type="ECO:0000256" key="1">
    <source>
        <dbReference type="SAM" id="Phobius"/>
    </source>
</evidence>
<dbReference type="EMBL" id="JAJEWP010000001">
    <property type="protein sequence ID" value="MCC2616092.1"/>
    <property type="molecule type" value="Genomic_DNA"/>
</dbReference>
<keyword evidence="1" id="KW-0812">Transmembrane</keyword>
<dbReference type="PANTHER" id="PTHR34821">
    <property type="entry name" value="INNER MEMBRANE PROTEIN YDCZ"/>
    <property type="match status" value="1"/>
</dbReference>